<evidence type="ECO:0008006" key="5">
    <source>
        <dbReference type="Google" id="ProtNLM"/>
    </source>
</evidence>
<keyword evidence="2" id="KW-0732">Signal</keyword>
<feature type="chain" id="PRO_5047021965" description="Lipoprotein" evidence="2">
    <location>
        <begin position="39"/>
        <end position="187"/>
    </location>
</feature>
<keyword evidence="4" id="KW-1185">Reference proteome</keyword>
<feature type="compositionally biased region" description="Pro residues" evidence="1">
    <location>
        <begin position="46"/>
        <end position="62"/>
    </location>
</feature>
<sequence>MKINRAARQGRNSPPRNSPWAGLGAATLALLAAGCASQAVIPPAPVRPAPAAPPPSAPPPMASAPTDWRDLPQTPGTWRYANGLAQFGQPGVGAVFAMECRQGQVTLRIAGAASQPVPATITTTSQQRAMSAVPRDTQTLAITLPARDNLLDAMAFSRGRFMVDVNGLPALVLPAWAEVGRVVEDCR</sequence>
<dbReference type="PROSITE" id="PS51257">
    <property type="entry name" value="PROKAR_LIPOPROTEIN"/>
    <property type="match status" value="1"/>
</dbReference>
<feature type="region of interest" description="Disordered" evidence="1">
    <location>
        <begin position="1"/>
        <end position="20"/>
    </location>
</feature>
<comment type="caution">
    <text evidence="3">The sequence shown here is derived from an EMBL/GenBank/DDBJ whole genome shotgun (WGS) entry which is preliminary data.</text>
</comment>
<proteinExistence type="predicted"/>
<dbReference type="RefSeq" id="WP_309804685.1">
    <property type="nucleotide sequence ID" value="NZ_JAVDRD010000002.1"/>
</dbReference>
<evidence type="ECO:0000313" key="3">
    <source>
        <dbReference type="EMBL" id="MDR6510412.1"/>
    </source>
</evidence>
<dbReference type="Proteomes" id="UP001184150">
    <property type="component" value="Unassembled WGS sequence"/>
</dbReference>
<protein>
    <recommendedName>
        <fullName evidence="5">Lipoprotein</fullName>
    </recommendedName>
</protein>
<feature type="region of interest" description="Disordered" evidence="1">
    <location>
        <begin position="46"/>
        <end position="75"/>
    </location>
</feature>
<organism evidence="3 4">
    <name type="scientific">Novosphingobium capsulatum</name>
    <dbReference type="NCBI Taxonomy" id="13688"/>
    <lineage>
        <taxon>Bacteria</taxon>
        <taxon>Pseudomonadati</taxon>
        <taxon>Pseudomonadota</taxon>
        <taxon>Alphaproteobacteria</taxon>
        <taxon>Sphingomonadales</taxon>
        <taxon>Sphingomonadaceae</taxon>
        <taxon>Novosphingobium</taxon>
    </lineage>
</organism>
<evidence type="ECO:0000256" key="2">
    <source>
        <dbReference type="SAM" id="SignalP"/>
    </source>
</evidence>
<evidence type="ECO:0000256" key="1">
    <source>
        <dbReference type="SAM" id="MobiDB-lite"/>
    </source>
</evidence>
<name>A0ABU1MKH8_9SPHN</name>
<feature type="signal peptide" evidence="2">
    <location>
        <begin position="1"/>
        <end position="38"/>
    </location>
</feature>
<accession>A0ABU1MKH8</accession>
<reference evidence="3 4" key="1">
    <citation type="submission" date="2023-07" db="EMBL/GenBank/DDBJ databases">
        <title>Sorghum-associated microbial communities from plants grown in Nebraska, USA.</title>
        <authorList>
            <person name="Schachtman D."/>
        </authorList>
    </citation>
    <scope>NUCLEOTIDE SEQUENCE [LARGE SCALE GENOMIC DNA]</scope>
    <source>
        <strain evidence="3 4">DS1027</strain>
    </source>
</reference>
<evidence type="ECO:0000313" key="4">
    <source>
        <dbReference type="Proteomes" id="UP001184150"/>
    </source>
</evidence>
<gene>
    <name evidence="3" type="ORF">J2792_001272</name>
</gene>
<dbReference type="EMBL" id="JAVDRD010000002">
    <property type="protein sequence ID" value="MDR6510412.1"/>
    <property type="molecule type" value="Genomic_DNA"/>
</dbReference>